<reference evidence="1" key="1">
    <citation type="journal article" date="2020" name="Fungal Divers.">
        <title>Resolving the Mortierellaceae phylogeny through synthesis of multi-gene phylogenetics and phylogenomics.</title>
        <authorList>
            <person name="Vandepol N."/>
            <person name="Liber J."/>
            <person name="Desiro A."/>
            <person name="Na H."/>
            <person name="Kennedy M."/>
            <person name="Barry K."/>
            <person name="Grigoriev I.V."/>
            <person name="Miller A.N."/>
            <person name="O'Donnell K."/>
            <person name="Stajich J.E."/>
            <person name="Bonito G."/>
        </authorList>
    </citation>
    <scope>NUCLEOTIDE SEQUENCE</scope>
    <source>
        <strain evidence="1">MES-2147</strain>
    </source>
</reference>
<dbReference type="EMBL" id="JAAAHW010004301">
    <property type="protein sequence ID" value="KAF9975897.1"/>
    <property type="molecule type" value="Genomic_DNA"/>
</dbReference>
<protein>
    <submittedName>
        <fullName evidence="1">Uncharacterized protein</fullName>
    </submittedName>
</protein>
<sequence>MSWRACNFFDVKNPGLVSTAKGLCEIKHINEHPTSAILEKYVGDLADKGVQYLLRRLSADWGKLSSKYLEEDAMPAAADIEDRTLQVLILLPPFGDIAPSENDVLALWVAIFSMLTRKVTIHTGEKAMLASKAMRQMQSAEYGDPSDSGRKTDCLFMFGDIELSNIEFKRPNISETDVSIQNRKNVRLGRCLQESHLGFGVERPNVLMADVSGYVGVFYQVIYMENIAVAGRATSHLVHLPSTEGALLDFLFSPSLAIMWNYVEHLEAQGPQLRRRKDRHEVMVSKTKLAEGLARPGNEASCVVERRFENNVVLSPPKKRTLQ</sequence>
<comment type="caution">
    <text evidence="1">The sequence shown here is derived from an EMBL/GenBank/DDBJ whole genome shotgun (WGS) entry which is preliminary data.</text>
</comment>
<gene>
    <name evidence="1" type="ORF">BGZ65_008057</name>
</gene>
<proteinExistence type="predicted"/>
<organism evidence="1 2">
    <name type="scientific">Modicella reniformis</name>
    <dbReference type="NCBI Taxonomy" id="1440133"/>
    <lineage>
        <taxon>Eukaryota</taxon>
        <taxon>Fungi</taxon>
        <taxon>Fungi incertae sedis</taxon>
        <taxon>Mucoromycota</taxon>
        <taxon>Mortierellomycotina</taxon>
        <taxon>Mortierellomycetes</taxon>
        <taxon>Mortierellales</taxon>
        <taxon>Mortierellaceae</taxon>
        <taxon>Modicella</taxon>
    </lineage>
</organism>
<evidence type="ECO:0000313" key="1">
    <source>
        <dbReference type="EMBL" id="KAF9975897.1"/>
    </source>
</evidence>
<dbReference type="Proteomes" id="UP000749646">
    <property type="component" value="Unassembled WGS sequence"/>
</dbReference>
<name>A0A9P6JGU4_9FUNG</name>
<keyword evidence="2" id="KW-1185">Reference proteome</keyword>
<dbReference type="AlphaFoldDB" id="A0A9P6JGU4"/>
<dbReference type="OrthoDB" id="2444920at2759"/>
<accession>A0A9P6JGU4</accession>
<evidence type="ECO:0000313" key="2">
    <source>
        <dbReference type="Proteomes" id="UP000749646"/>
    </source>
</evidence>